<accession>A0A151XE32</accession>
<comment type="similarity">
    <text evidence="1">Belongs to the UPF0489 family.</text>
</comment>
<dbReference type="Proteomes" id="UP000075809">
    <property type="component" value="Unassembled WGS sequence"/>
</dbReference>
<sequence>MKSHSKNGVRFIPLKYEAVDRLFQEVTSVYRDSEIDWMLVYSAGCTIDDTVLPEHVTEPNDLDRLINGTFRLFLAALPTPPTIVTIARSSEDDYTPLENVDQIQVDVLDQLRERLGSEIDIKLIYQEQEQE</sequence>
<dbReference type="PANTHER" id="PTHR13225">
    <property type="entry name" value="MISEXPRESSION SUPPRESSOR OF RAS 6"/>
    <property type="match status" value="1"/>
</dbReference>
<evidence type="ECO:0000256" key="1">
    <source>
        <dbReference type="ARBA" id="ARBA00007099"/>
    </source>
</evidence>
<organism evidence="2 3">
    <name type="scientific">Mycetomoellerius zeteki</name>
    <dbReference type="NCBI Taxonomy" id="64791"/>
    <lineage>
        <taxon>Eukaryota</taxon>
        <taxon>Metazoa</taxon>
        <taxon>Ecdysozoa</taxon>
        <taxon>Arthropoda</taxon>
        <taxon>Hexapoda</taxon>
        <taxon>Insecta</taxon>
        <taxon>Pterygota</taxon>
        <taxon>Neoptera</taxon>
        <taxon>Endopterygota</taxon>
        <taxon>Hymenoptera</taxon>
        <taxon>Apocrita</taxon>
        <taxon>Aculeata</taxon>
        <taxon>Formicoidea</taxon>
        <taxon>Formicidae</taxon>
        <taxon>Myrmicinae</taxon>
        <taxon>Mycetomoellerius</taxon>
    </lineage>
</organism>
<protein>
    <submittedName>
        <fullName evidence="2">UPF0489 protein C5orf22 like protein</fullName>
    </submittedName>
</protein>
<dbReference type="AlphaFoldDB" id="A0A151XE32"/>
<gene>
    <name evidence="2" type="ORF">ALC60_02546</name>
</gene>
<dbReference type="EMBL" id="KQ982268">
    <property type="protein sequence ID" value="KYQ58508.1"/>
    <property type="molecule type" value="Genomic_DNA"/>
</dbReference>
<dbReference type="PANTHER" id="PTHR13225:SF3">
    <property type="entry name" value="UPF0489 PROTEIN C5ORF22"/>
    <property type="match status" value="1"/>
</dbReference>
<proteinExistence type="inferred from homology"/>
<name>A0A151XE32_9HYME</name>
<evidence type="ECO:0000313" key="2">
    <source>
        <dbReference type="EMBL" id="KYQ58508.1"/>
    </source>
</evidence>
<evidence type="ECO:0000313" key="3">
    <source>
        <dbReference type="Proteomes" id="UP000075809"/>
    </source>
</evidence>
<keyword evidence="3" id="KW-1185">Reference proteome</keyword>
<dbReference type="InterPro" id="IPR024131">
    <property type="entry name" value="UPF0489"/>
</dbReference>
<reference evidence="2 3" key="1">
    <citation type="submission" date="2015-09" db="EMBL/GenBank/DDBJ databases">
        <title>Trachymyrmex zeteki WGS genome.</title>
        <authorList>
            <person name="Nygaard S."/>
            <person name="Hu H."/>
            <person name="Boomsma J."/>
            <person name="Zhang G."/>
        </authorList>
    </citation>
    <scope>NUCLEOTIDE SEQUENCE [LARGE SCALE GENOMIC DNA]</scope>
    <source>
        <strain evidence="2">Tzet28-1</strain>
        <tissue evidence="2">Whole body</tissue>
    </source>
</reference>